<name>A0ABV2AK34_9EUKA</name>
<organism evidence="2 3">
    <name type="scientific">Bonamia ostreae</name>
    <dbReference type="NCBI Taxonomy" id="126728"/>
    <lineage>
        <taxon>Eukaryota</taxon>
        <taxon>Sar</taxon>
        <taxon>Rhizaria</taxon>
        <taxon>Endomyxa</taxon>
        <taxon>Ascetosporea</taxon>
        <taxon>Haplosporida</taxon>
        <taxon>Bonamia</taxon>
    </lineage>
</organism>
<evidence type="ECO:0000313" key="3">
    <source>
        <dbReference type="Proteomes" id="UP001439008"/>
    </source>
</evidence>
<sequence length="986" mass="107710">MNSNHSFLILIYALLLKLIDSNCVVSIGSTVDAYSFPSMVPRIDNSVIYDRELALYNCKDQGQYMLNYDGNNEDAPYFLGICLNGKMMSTANSSLFITENIDCDPVPNFDGCILDYTSSDIEIIPDYEPNNTIKNNHSLIAKCIGPGDWFPLQIKCQSGTINFFDAKNNNIGEAGAKDLCERAGSACDTEDARPLINLVNTTPRKILRDDTLASSCYETQTSLDIVCRNGGFVIRNIDNSELSLNVQNVVEICLSSGGGPSSCLIDIGNNVKVLSVPSREERAHETGVNLGDQLIYVCDTPNFVLDDVYNNGMQLNTVQIECTDSGLVGPDGPIKAGLDCVQAACRGFCLWSELPVMLQVDAGDESDAETFLQNAQLPAHCFGAEWYDLTVECTGTFWSVKDNGIDVTNSLSDVCYRAKRGCNLRNVALLGIDSGTLPEKIPHGQVVDIDCFGGGGNIRLVCDETELKLNNENLPNAIANFSNIAKHCEYAFPGPYQCTIEIGTGVKVYVAETGEERTNESHVHLGDHFVYTCDTQNYLLDNVFGDSTRLGHVEVVCTANGLTSYGRQVHAGLNCISAPAVICLTSDLPDQLNVPLPDKRVTGFVHGDVLEGFCGEADWHPIELECGNNLWDVSVNGAAVSNLLILCAQVTGGCPTSQIEQLAMFQNIAEYELDSSELTGTCFGSYNQIVFTCRNGRFQVHIDDQSSEDASFENVASLCGFNYAGSSQCTIEVGPGVHVYAIPSNEVRTNLTPVQFGDSFMYTCDQEDHVLSDVFSDGSTRGYIEVVCSFAGLIGSSRLVKPGVDCVHATPTTRCLSSALPSYLEYDKQENVNTFISGDFFGANCSGSGNWYNFSVRCNDGQWEFFKNGEVVSPTTAEETCNLARNSCAVSKAKQFAMFSEPAQGRILENTQISANCIDDEERDLQLRCVENEFEFKARNLTWRQVSFADIAAHCGFVYAEHSEIEAEPNNENVEANSVRIGLDEQ</sequence>
<dbReference type="EMBL" id="JBDODL010000487">
    <property type="protein sequence ID" value="MES1920041.1"/>
    <property type="molecule type" value="Genomic_DNA"/>
</dbReference>
<keyword evidence="1" id="KW-0732">Signal</keyword>
<evidence type="ECO:0000313" key="2">
    <source>
        <dbReference type="EMBL" id="MES1920041.1"/>
    </source>
</evidence>
<keyword evidence="3" id="KW-1185">Reference proteome</keyword>
<protein>
    <submittedName>
        <fullName evidence="2">Uncharacterized protein</fullName>
    </submittedName>
</protein>
<accession>A0ABV2AK34</accession>
<feature type="chain" id="PRO_5047340075" evidence="1">
    <location>
        <begin position="22"/>
        <end position="986"/>
    </location>
</feature>
<reference evidence="2 3" key="1">
    <citation type="journal article" date="2024" name="BMC Biol.">
        <title>Comparative genomics of Ascetosporea gives new insight into the evolutionary basis for animal parasitism in Rhizaria.</title>
        <authorList>
            <person name="Hiltunen Thoren M."/>
            <person name="Onut-Brannstrom I."/>
            <person name="Alfjorden A."/>
            <person name="Peckova H."/>
            <person name="Swords F."/>
            <person name="Hooper C."/>
            <person name="Holzer A.S."/>
            <person name="Bass D."/>
            <person name="Burki F."/>
        </authorList>
    </citation>
    <scope>NUCLEOTIDE SEQUENCE [LARGE SCALE GENOMIC DNA]</scope>
    <source>
        <strain evidence="2">20-A016</strain>
    </source>
</reference>
<dbReference type="Proteomes" id="UP001439008">
    <property type="component" value="Unassembled WGS sequence"/>
</dbReference>
<proteinExistence type="predicted"/>
<gene>
    <name evidence="2" type="ORF">MHBO_001767</name>
</gene>
<evidence type="ECO:0000256" key="1">
    <source>
        <dbReference type="SAM" id="SignalP"/>
    </source>
</evidence>
<feature type="signal peptide" evidence="1">
    <location>
        <begin position="1"/>
        <end position="21"/>
    </location>
</feature>
<comment type="caution">
    <text evidence="2">The sequence shown here is derived from an EMBL/GenBank/DDBJ whole genome shotgun (WGS) entry which is preliminary data.</text>
</comment>